<feature type="transmembrane region" description="Helical" evidence="1">
    <location>
        <begin position="101"/>
        <end position="122"/>
    </location>
</feature>
<reference evidence="2 3" key="1">
    <citation type="submission" date="2017-09" db="EMBL/GenBank/DDBJ databases">
        <title>Depth-based differentiation of microbial function through sediment-hosted aquifers and enrichment of novel symbionts in the deep terrestrial subsurface.</title>
        <authorList>
            <person name="Probst A.J."/>
            <person name="Ladd B."/>
            <person name="Jarett J.K."/>
            <person name="Geller-Mcgrath D.E."/>
            <person name="Sieber C.M."/>
            <person name="Emerson J.B."/>
            <person name="Anantharaman K."/>
            <person name="Thomas B.C."/>
            <person name="Malmstrom R."/>
            <person name="Stieglmeier M."/>
            <person name="Klingl A."/>
            <person name="Woyke T."/>
            <person name="Ryan C.M."/>
            <person name="Banfield J.F."/>
        </authorList>
    </citation>
    <scope>NUCLEOTIDE SEQUENCE [LARGE SCALE GENOMIC DNA]</scope>
    <source>
        <strain evidence="2">CG10_big_fil_rev_8_21_14_0_10_48_11</strain>
    </source>
</reference>
<evidence type="ECO:0000313" key="2">
    <source>
        <dbReference type="EMBL" id="PJE75786.1"/>
    </source>
</evidence>
<feature type="transmembrane region" description="Helical" evidence="1">
    <location>
        <begin position="6"/>
        <end position="26"/>
    </location>
</feature>
<name>A0A2M8LEI0_9BACT</name>
<keyword evidence="1" id="KW-0472">Membrane</keyword>
<gene>
    <name evidence="2" type="ORF">COV04_02480</name>
</gene>
<dbReference type="Proteomes" id="UP000231152">
    <property type="component" value="Unassembled WGS sequence"/>
</dbReference>
<evidence type="ECO:0000313" key="3">
    <source>
        <dbReference type="Proteomes" id="UP000231152"/>
    </source>
</evidence>
<sequence length="247" mass="27816">MVISIGLIFHAFVTAVISIVAFILVYELFSRHLNHMMVSYGLFWLFTGLLWAQNAYRNAMIGFGVEDFPRFASAVMSQTTVFISGIPLYYYIGRKVFKSPLVAKILTTVAVIVGIVGSWFLAQPNGIIFEPITFFTAEAVANPISAVLFRVSIGAIIVALVYSFAVEFKTWRGGGVKAKAAGYEILYDIAIFLYVFFGVIDLAKLVTDWHLVIFRILYCAAFLMVYLSVRHQRESSTDYLFVKYEKL</sequence>
<protein>
    <recommendedName>
        <fullName evidence="4">Histidine kinase N-terminal 7TM region domain-containing protein</fullName>
    </recommendedName>
</protein>
<dbReference type="EMBL" id="PFET01000009">
    <property type="protein sequence ID" value="PJE75786.1"/>
    <property type="molecule type" value="Genomic_DNA"/>
</dbReference>
<dbReference type="AlphaFoldDB" id="A0A2M8LEI0"/>
<keyword evidence="1" id="KW-1133">Transmembrane helix</keyword>
<feature type="transmembrane region" description="Helical" evidence="1">
    <location>
        <begin position="71"/>
        <end position="92"/>
    </location>
</feature>
<feature type="transmembrane region" description="Helical" evidence="1">
    <location>
        <begin position="142"/>
        <end position="165"/>
    </location>
</feature>
<evidence type="ECO:0000256" key="1">
    <source>
        <dbReference type="SAM" id="Phobius"/>
    </source>
</evidence>
<keyword evidence="1" id="KW-0812">Transmembrane</keyword>
<proteinExistence type="predicted"/>
<organism evidence="2 3">
    <name type="scientific">Candidatus Uhrbacteria bacterium CG10_big_fil_rev_8_21_14_0_10_48_11</name>
    <dbReference type="NCBI Taxonomy" id="1975037"/>
    <lineage>
        <taxon>Bacteria</taxon>
        <taxon>Candidatus Uhriibacteriota</taxon>
    </lineage>
</organism>
<accession>A0A2M8LEI0</accession>
<evidence type="ECO:0008006" key="4">
    <source>
        <dbReference type="Google" id="ProtNLM"/>
    </source>
</evidence>
<comment type="caution">
    <text evidence="2">The sequence shown here is derived from an EMBL/GenBank/DDBJ whole genome shotgun (WGS) entry which is preliminary data.</text>
</comment>
<feature type="transmembrane region" description="Helical" evidence="1">
    <location>
        <begin position="209"/>
        <end position="229"/>
    </location>
</feature>
<feature type="transmembrane region" description="Helical" evidence="1">
    <location>
        <begin position="185"/>
        <end position="203"/>
    </location>
</feature>
<feature type="transmembrane region" description="Helical" evidence="1">
    <location>
        <begin position="33"/>
        <end position="51"/>
    </location>
</feature>